<name>A0A2R3QNA8_ECTME</name>
<dbReference type="PANTHER" id="PTHR35936">
    <property type="entry name" value="MEMBRANE-BOUND LYTIC MUREIN TRANSGLYCOSYLASE F"/>
    <property type="match status" value="1"/>
</dbReference>
<evidence type="ECO:0000256" key="1">
    <source>
        <dbReference type="ARBA" id="ARBA00010333"/>
    </source>
</evidence>
<dbReference type="RefSeq" id="WP_106738070.1">
    <property type="nucleotide sequence ID" value="NZ_CP027657.1"/>
</dbReference>
<feature type="signal peptide" evidence="3">
    <location>
        <begin position="1"/>
        <end position="18"/>
    </location>
</feature>
<evidence type="ECO:0000259" key="4">
    <source>
        <dbReference type="SMART" id="SM00062"/>
    </source>
</evidence>
<accession>A0A2R3QNA8</accession>
<dbReference type="PANTHER" id="PTHR35936:SF19">
    <property type="entry name" value="AMINO-ACID-BINDING PROTEIN YXEM-RELATED"/>
    <property type="match status" value="1"/>
</dbReference>
<dbReference type="SUPFAM" id="SSF53850">
    <property type="entry name" value="Periplasmic binding protein-like II"/>
    <property type="match status" value="1"/>
</dbReference>
<evidence type="ECO:0000256" key="3">
    <source>
        <dbReference type="SAM" id="SignalP"/>
    </source>
</evidence>
<comment type="similarity">
    <text evidence="1">Belongs to the bacterial solute-binding protein 3 family.</text>
</comment>
<evidence type="ECO:0000313" key="6">
    <source>
        <dbReference type="Proteomes" id="UP000238327"/>
    </source>
</evidence>
<sequence length="242" mass="27599">MKCWLLLALLMVAALAQGETLRVGIEQHDYYPYYRATLESPPEGYCLDLLEAFAKHEGLTLELLPQPLNRLYRNMLDEQSLDLLFPDNPTWARQAKTDHPLYYSEAAIQIVDGTLVLASRRGQGLNNIHHLGTVRGFTAQAWQPLLDKGDVRLVETPDIHSLIRMVARGRIDALYANPQVVRYQLGQLGMAGDYLQLDQQLPLIYTSFHLSSARRPDLIERFDAFLLEEQDNVQQLKAHYGL</sequence>
<reference evidence="5 6" key="1">
    <citation type="submission" date="2018-03" db="EMBL/GenBank/DDBJ databases">
        <title>Complete genome sequence and methylome analysis of Pseudomonas mendocina NEB 698.</title>
        <authorList>
            <person name="Morgan R.D."/>
        </authorList>
    </citation>
    <scope>NUCLEOTIDE SEQUENCE [LARGE SCALE GENOMIC DNA]</scope>
    <source>
        <strain evidence="5 6">NEB698</strain>
    </source>
</reference>
<gene>
    <name evidence="5" type="ORF">C7A17_10975</name>
</gene>
<protein>
    <submittedName>
        <fullName evidence="5">Peptidase M24</fullName>
    </submittedName>
</protein>
<dbReference type="InterPro" id="IPR001638">
    <property type="entry name" value="Solute-binding_3/MltF_N"/>
</dbReference>
<dbReference type="SMART" id="SM00062">
    <property type="entry name" value="PBPb"/>
    <property type="match status" value="1"/>
</dbReference>
<evidence type="ECO:0000256" key="2">
    <source>
        <dbReference type="ARBA" id="ARBA00022729"/>
    </source>
</evidence>
<keyword evidence="2 3" id="KW-0732">Signal</keyword>
<dbReference type="Proteomes" id="UP000238327">
    <property type="component" value="Chromosome"/>
</dbReference>
<dbReference type="AlphaFoldDB" id="A0A2R3QNA8"/>
<evidence type="ECO:0000313" key="5">
    <source>
        <dbReference type="EMBL" id="AVO53271.1"/>
    </source>
</evidence>
<feature type="domain" description="Solute-binding protein family 3/N-terminal" evidence="4">
    <location>
        <begin position="20"/>
        <end position="242"/>
    </location>
</feature>
<organism evidence="5 6">
    <name type="scientific">Ectopseudomonas mendocina</name>
    <name type="common">Pseudomonas mendocina</name>
    <dbReference type="NCBI Taxonomy" id="300"/>
    <lineage>
        <taxon>Bacteria</taxon>
        <taxon>Pseudomonadati</taxon>
        <taxon>Pseudomonadota</taxon>
        <taxon>Gammaproteobacteria</taxon>
        <taxon>Pseudomonadales</taxon>
        <taxon>Pseudomonadaceae</taxon>
        <taxon>Ectopseudomonas</taxon>
    </lineage>
</organism>
<feature type="chain" id="PRO_5015321337" evidence="3">
    <location>
        <begin position="19"/>
        <end position="242"/>
    </location>
</feature>
<dbReference type="Gene3D" id="3.40.190.10">
    <property type="entry name" value="Periplasmic binding protein-like II"/>
    <property type="match status" value="2"/>
</dbReference>
<dbReference type="OrthoDB" id="5416480at2"/>
<proteinExistence type="inferred from homology"/>
<dbReference type="EMBL" id="CP027657">
    <property type="protein sequence ID" value="AVO53271.1"/>
    <property type="molecule type" value="Genomic_DNA"/>
</dbReference>